<dbReference type="InterPro" id="IPR051044">
    <property type="entry name" value="MAG_DAG_Lipase"/>
</dbReference>
<name>A0A1U7NEH9_9FIRM</name>
<gene>
    <name evidence="2" type="ORF">BO222_09180</name>
</gene>
<comment type="caution">
    <text evidence="2">The sequence shown here is derived from an EMBL/GenBank/DDBJ whole genome shotgun (WGS) entry which is preliminary data.</text>
</comment>
<reference evidence="2 3" key="1">
    <citation type="submission" date="2016-11" db="EMBL/GenBank/DDBJ databases">
        <title>Description of two novel members of the family Erysipelotrichaceae: Ileibacterium lipovorans gen. nov., sp. nov. and Dubosiella newyorkensis, gen. nov., sp. nov.</title>
        <authorList>
            <person name="Cox L.M."/>
            <person name="Sohn J."/>
            <person name="Tyrrell K.L."/>
            <person name="Citron D.M."/>
            <person name="Lawson P.A."/>
            <person name="Patel N.B."/>
            <person name="Iizumi T."/>
            <person name="Perez-Perez G.I."/>
            <person name="Goldstein E.J."/>
            <person name="Blaser M.J."/>
        </authorList>
    </citation>
    <scope>NUCLEOTIDE SEQUENCE [LARGE SCALE GENOMIC DNA]</scope>
    <source>
        <strain evidence="2 3">NYU-BL-A3</strain>
    </source>
</reference>
<dbReference type="Proteomes" id="UP000186341">
    <property type="component" value="Unassembled WGS sequence"/>
</dbReference>
<proteinExistence type="predicted"/>
<evidence type="ECO:0000313" key="3">
    <source>
        <dbReference type="Proteomes" id="UP000186341"/>
    </source>
</evidence>
<dbReference type="AlphaFoldDB" id="A0A1U7NEH9"/>
<evidence type="ECO:0000259" key="1">
    <source>
        <dbReference type="Pfam" id="PF12146"/>
    </source>
</evidence>
<evidence type="ECO:0000313" key="2">
    <source>
        <dbReference type="EMBL" id="OLU38021.1"/>
    </source>
</evidence>
<dbReference type="Gene3D" id="3.40.50.1820">
    <property type="entry name" value="alpha/beta hydrolase"/>
    <property type="match status" value="1"/>
</dbReference>
<protein>
    <recommendedName>
        <fullName evidence="1">Serine aminopeptidase S33 domain-containing protein</fullName>
    </recommendedName>
</protein>
<dbReference type="OrthoDB" id="9806902at2"/>
<dbReference type="InterPro" id="IPR022742">
    <property type="entry name" value="Hydrolase_4"/>
</dbReference>
<sequence>MELRRKIRSKSDGLPIDIVEVVPEAKEVKGIIQIVHGMAEHKERYLHFMNYLAEQGYACIAHDHRGHGNSVLDPADLGYFYDESGEAIVEDVRDVSKDLRFRYPHVPVFLFGHSMGSLVVRKFAKSYDDEIDGLIICGAVYENPAAKIGLKLVKKMSSLMGGKSHSTIITKLVDGSFDSSIPGEDKNRWISVNKDNIEAFNKDERCGFPFTLNGYQNLLSLVMDVYDNEGWKVKNPELPVFFIAGIDDPVIGSPDEFKKTIHKFAKHGYDHVESKLYPQMRHEILNEINRQQVYDDVLEFMEKNRK</sequence>
<dbReference type="EMBL" id="MPJW01000182">
    <property type="protein sequence ID" value="OLU38021.1"/>
    <property type="molecule type" value="Genomic_DNA"/>
</dbReference>
<feature type="domain" description="Serine aminopeptidase S33" evidence="1">
    <location>
        <begin position="27"/>
        <end position="288"/>
    </location>
</feature>
<dbReference type="PANTHER" id="PTHR11614">
    <property type="entry name" value="PHOSPHOLIPASE-RELATED"/>
    <property type="match status" value="1"/>
</dbReference>
<dbReference type="GeneID" id="82203335"/>
<organism evidence="2 3">
    <name type="scientific">Ileibacterium valens</name>
    <dbReference type="NCBI Taxonomy" id="1862668"/>
    <lineage>
        <taxon>Bacteria</taxon>
        <taxon>Bacillati</taxon>
        <taxon>Bacillota</taxon>
        <taxon>Erysipelotrichia</taxon>
        <taxon>Erysipelotrichales</taxon>
        <taxon>Erysipelotrichaceae</taxon>
        <taxon>Ileibacterium</taxon>
    </lineage>
</organism>
<dbReference type="RefSeq" id="WP_075820424.1">
    <property type="nucleotide sequence ID" value="NZ_CAJUTZ010000081.1"/>
</dbReference>
<keyword evidence="3" id="KW-1185">Reference proteome</keyword>
<dbReference type="Pfam" id="PF12146">
    <property type="entry name" value="Hydrolase_4"/>
    <property type="match status" value="1"/>
</dbReference>
<dbReference type="SUPFAM" id="SSF53474">
    <property type="entry name" value="alpha/beta-Hydrolases"/>
    <property type="match status" value="1"/>
</dbReference>
<dbReference type="InterPro" id="IPR029058">
    <property type="entry name" value="AB_hydrolase_fold"/>
</dbReference>
<accession>A0A1U7NEH9</accession>